<sequence length="390" mass="45514">MSLPAYIVEQQLEHQRKLVLPEEYSLIVTPSDKSLSQLQKDFIQQILFQNLIVEDIKSIFECKDCQTEGDIVEFQNNFTLKLINSSHHPSIKLSYKSTVNNHPLLHQLLPHVFAAMWDCLFQKNANKELDNITLQLEKLLSKENLPSEVGINILNLDEFMERRETPIPFNLDLLSRIAIKCQMIPAALRYKEMETVSKIRLDINTQFPVWHSLISTRVGDQNCTADQIYFLDDDDDKQQDDEYSLREDDACIGIVQFGEEMFQQQVDAWKHEKMRNWDEAEKLYRQKLDKDTFSQQSFQEQRLINPNETASPQWQKNILGLVRCLMQLGEQEEVLRIALIYSNAQTGEAKRKLAVYGAQAALHLHEFDKLKDLIELMDVEQPEIRYALVN</sequence>
<dbReference type="OrthoDB" id="1711443at2759"/>
<dbReference type="Proteomes" id="UP000324800">
    <property type="component" value="Unassembled WGS sequence"/>
</dbReference>
<reference evidence="1 2" key="1">
    <citation type="submission" date="2019-03" db="EMBL/GenBank/DDBJ databases">
        <title>Single cell metagenomics reveals metabolic interactions within the superorganism composed of flagellate Streblomastix strix and complex community of Bacteroidetes bacteria on its surface.</title>
        <authorList>
            <person name="Treitli S.C."/>
            <person name="Kolisko M."/>
            <person name="Husnik F."/>
            <person name="Keeling P."/>
            <person name="Hampl V."/>
        </authorList>
    </citation>
    <scope>NUCLEOTIDE SEQUENCE [LARGE SCALE GENOMIC DNA]</scope>
    <source>
        <strain evidence="1">ST1C</strain>
    </source>
</reference>
<accession>A0A5J4WJ51</accession>
<dbReference type="GO" id="GO:0004674">
    <property type="term" value="F:protein serine/threonine kinase activity"/>
    <property type="evidence" value="ECO:0007669"/>
    <property type="project" value="TreeGrafter"/>
</dbReference>
<evidence type="ECO:0000313" key="2">
    <source>
        <dbReference type="Proteomes" id="UP000324800"/>
    </source>
</evidence>
<dbReference type="GO" id="GO:0005634">
    <property type="term" value="C:nucleus"/>
    <property type="evidence" value="ECO:0007669"/>
    <property type="project" value="TreeGrafter"/>
</dbReference>
<dbReference type="GO" id="GO:0016242">
    <property type="term" value="P:negative regulation of macroautophagy"/>
    <property type="evidence" value="ECO:0007669"/>
    <property type="project" value="TreeGrafter"/>
</dbReference>
<name>A0A5J4WJ51_9EUKA</name>
<dbReference type="AlphaFoldDB" id="A0A5J4WJ51"/>
<dbReference type="PANTHER" id="PTHR11139">
    <property type="entry name" value="ATAXIA TELANGIECTASIA MUTATED ATM -RELATED"/>
    <property type="match status" value="1"/>
</dbReference>
<dbReference type="GO" id="GO:0031929">
    <property type="term" value="P:TOR signaling"/>
    <property type="evidence" value="ECO:0007669"/>
    <property type="project" value="TreeGrafter"/>
</dbReference>
<protein>
    <submittedName>
        <fullName evidence="1">Uncharacterized protein</fullName>
    </submittedName>
</protein>
<dbReference type="PANTHER" id="PTHR11139:SF9">
    <property type="entry name" value="SERINE_THREONINE-PROTEIN KINASE MTOR"/>
    <property type="match status" value="1"/>
</dbReference>
<dbReference type="GO" id="GO:0031931">
    <property type="term" value="C:TORC1 complex"/>
    <property type="evidence" value="ECO:0007669"/>
    <property type="project" value="TreeGrafter"/>
</dbReference>
<evidence type="ECO:0000313" key="1">
    <source>
        <dbReference type="EMBL" id="KAA6394960.1"/>
    </source>
</evidence>
<dbReference type="GO" id="GO:0031932">
    <property type="term" value="C:TORC2 complex"/>
    <property type="evidence" value="ECO:0007669"/>
    <property type="project" value="TreeGrafter"/>
</dbReference>
<dbReference type="EMBL" id="SNRW01001802">
    <property type="protein sequence ID" value="KAA6394960.1"/>
    <property type="molecule type" value="Genomic_DNA"/>
</dbReference>
<dbReference type="GO" id="GO:0005737">
    <property type="term" value="C:cytoplasm"/>
    <property type="evidence" value="ECO:0007669"/>
    <property type="project" value="TreeGrafter"/>
</dbReference>
<dbReference type="InterPro" id="IPR050517">
    <property type="entry name" value="DDR_Repair_Kinase"/>
</dbReference>
<comment type="caution">
    <text evidence="1">The sequence shown here is derived from an EMBL/GenBank/DDBJ whole genome shotgun (WGS) entry which is preliminary data.</text>
</comment>
<gene>
    <name evidence="1" type="ORF">EZS28_009509</name>
</gene>
<proteinExistence type="predicted"/>
<organism evidence="1 2">
    <name type="scientific">Streblomastix strix</name>
    <dbReference type="NCBI Taxonomy" id="222440"/>
    <lineage>
        <taxon>Eukaryota</taxon>
        <taxon>Metamonada</taxon>
        <taxon>Preaxostyla</taxon>
        <taxon>Oxymonadida</taxon>
        <taxon>Streblomastigidae</taxon>
        <taxon>Streblomastix</taxon>
    </lineage>
</organism>